<evidence type="ECO:0000256" key="1">
    <source>
        <dbReference type="SAM" id="MobiDB-lite"/>
    </source>
</evidence>
<evidence type="ECO:0000313" key="3">
    <source>
        <dbReference type="Proteomes" id="UP000540506"/>
    </source>
</evidence>
<evidence type="ECO:0000313" key="2">
    <source>
        <dbReference type="EMBL" id="MBB4922992.1"/>
    </source>
</evidence>
<dbReference type="AlphaFoldDB" id="A0A7W7VU67"/>
<sequence>MPTPPLPDVPSPTGGYRNAPTGAPPYNGPALPTLPTLDGTLVVDFALLGKAGIDAGNAADTMASAWTALSAAALFGAAPWGDDAALGQAFDQNFAQPRDDLLKAVQALPDALKHLADALGGTHATLKSGDEKSTELAQSLPPLGTGGA</sequence>
<organism evidence="2 3">
    <name type="scientific">Kitasatospora kifunensis</name>
    <name type="common">Streptomyces kifunensis</name>
    <dbReference type="NCBI Taxonomy" id="58351"/>
    <lineage>
        <taxon>Bacteria</taxon>
        <taxon>Bacillati</taxon>
        <taxon>Actinomycetota</taxon>
        <taxon>Actinomycetes</taxon>
        <taxon>Kitasatosporales</taxon>
        <taxon>Streptomycetaceae</taxon>
        <taxon>Kitasatospora</taxon>
    </lineage>
</organism>
<comment type="caution">
    <text evidence="2">The sequence shown here is derived from an EMBL/GenBank/DDBJ whole genome shotgun (WGS) entry which is preliminary data.</text>
</comment>
<dbReference type="EMBL" id="JACHJV010000001">
    <property type="protein sequence ID" value="MBB4922992.1"/>
    <property type="molecule type" value="Genomic_DNA"/>
</dbReference>
<feature type="region of interest" description="Disordered" evidence="1">
    <location>
        <begin position="1"/>
        <end position="27"/>
    </location>
</feature>
<protein>
    <submittedName>
        <fullName evidence="2">Uncharacterized protein</fullName>
    </submittedName>
</protein>
<feature type="region of interest" description="Disordered" evidence="1">
    <location>
        <begin position="124"/>
        <end position="148"/>
    </location>
</feature>
<name>A0A7W7VU67_KITKI</name>
<keyword evidence="3" id="KW-1185">Reference proteome</keyword>
<dbReference type="Proteomes" id="UP000540506">
    <property type="component" value="Unassembled WGS sequence"/>
</dbReference>
<proteinExistence type="predicted"/>
<accession>A0A7W7VU67</accession>
<reference evidence="2 3" key="1">
    <citation type="submission" date="2020-08" db="EMBL/GenBank/DDBJ databases">
        <title>Sequencing the genomes of 1000 actinobacteria strains.</title>
        <authorList>
            <person name="Klenk H.-P."/>
        </authorList>
    </citation>
    <scope>NUCLEOTIDE SEQUENCE [LARGE SCALE GENOMIC DNA]</scope>
    <source>
        <strain evidence="2 3">DSM 41654</strain>
    </source>
</reference>
<gene>
    <name evidence="2" type="ORF">FHR34_001985</name>
</gene>
<feature type="compositionally biased region" description="Pro residues" evidence="1">
    <location>
        <begin position="1"/>
        <end position="10"/>
    </location>
</feature>
<dbReference type="RefSeq" id="WP_184935070.1">
    <property type="nucleotide sequence ID" value="NZ_JACHJV010000001.1"/>
</dbReference>